<keyword evidence="5" id="KW-1185">Reference proteome</keyword>
<dbReference type="InterPro" id="IPR036291">
    <property type="entry name" value="NAD(P)-bd_dom_sf"/>
</dbReference>
<organism evidence="4 5">
    <name type="scientific">Neorhizobium alkalisoli</name>
    <dbReference type="NCBI Taxonomy" id="528178"/>
    <lineage>
        <taxon>Bacteria</taxon>
        <taxon>Pseudomonadati</taxon>
        <taxon>Pseudomonadota</taxon>
        <taxon>Alphaproteobacteria</taxon>
        <taxon>Hyphomicrobiales</taxon>
        <taxon>Rhizobiaceae</taxon>
        <taxon>Rhizobium/Agrobacterium group</taxon>
        <taxon>Neorhizobium</taxon>
    </lineage>
</organism>
<dbReference type="Gene3D" id="3.40.50.720">
    <property type="entry name" value="NAD(P)-binding Rossmann-like Domain"/>
    <property type="match status" value="1"/>
</dbReference>
<gene>
    <name evidence="4" type="ORF">FHW37_102794</name>
</gene>
<sequence length="358" mass="39018">MRVLVTGGAGFIGSRFVRQLEARGADKILIYDNLHPQVHGKDAIPPTFGPKVEFVNADIRDATQLKAIVANFAPTAVAHLVSETGTGQSYDEISRYVEVNVSGTAYLLEAIRALPRQLDWFLLTSSRAVYGEGAYVDSTGQHVSQARRFGTDMSAGRFQVYGRDGSALTEVPSASVTTQPDPLSIYASTKLMQENLVDNALSLTSTRLLVYRFQNVYGAGQSLINPYTGVLSIFIARLLNGLPIAIFEDGEISRDFVYVDDVVEAMMLGAMSAVVPRRPMDVGAAVSTRIYDAAVTLAKLAGKHDFAPSISGEFRPGDIRHAMADISYTHSLLDWSPKISFEEGARRLFTWAAESIKK</sequence>
<dbReference type="Pfam" id="PF01370">
    <property type="entry name" value="Epimerase"/>
    <property type="match status" value="1"/>
</dbReference>
<dbReference type="SMART" id="SM00822">
    <property type="entry name" value="PKS_KR"/>
    <property type="match status" value="1"/>
</dbReference>
<dbReference type="SUPFAM" id="SSF51735">
    <property type="entry name" value="NAD(P)-binding Rossmann-fold domains"/>
    <property type="match status" value="1"/>
</dbReference>
<feature type="domain" description="Ketoreductase" evidence="3">
    <location>
        <begin position="1"/>
        <end position="171"/>
    </location>
</feature>
<evidence type="ECO:0000313" key="5">
    <source>
        <dbReference type="Proteomes" id="UP000320653"/>
    </source>
</evidence>
<dbReference type="PANTHER" id="PTHR43000">
    <property type="entry name" value="DTDP-D-GLUCOSE 4,6-DEHYDRATASE-RELATED"/>
    <property type="match status" value="1"/>
</dbReference>
<dbReference type="RefSeq" id="WP_145635439.1">
    <property type="nucleotide sequence ID" value="NZ_VIWP01000002.1"/>
</dbReference>
<dbReference type="InterPro" id="IPR001509">
    <property type="entry name" value="Epimerase_deHydtase"/>
</dbReference>
<comment type="similarity">
    <text evidence="2">Belongs to the NAD(P)-dependent epimerase/dehydratase family.</text>
</comment>
<dbReference type="Proteomes" id="UP000320653">
    <property type="component" value="Unassembled WGS sequence"/>
</dbReference>
<dbReference type="InterPro" id="IPR057326">
    <property type="entry name" value="KR_dom"/>
</dbReference>
<proteinExistence type="inferred from homology"/>
<comment type="caution">
    <text evidence="4">The sequence shown here is derived from an EMBL/GenBank/DDBJ whole genome shotgun (WGS) entry which is preliminary data.</text>
</comment>
<evidence type="ECO:0000256" key="2">
    <source>
        <dbReference type="ARBA" id="ARBA00007637"/>
    </source>
</evidence>
<accession>A0A561R3J9</accession>
<dbReference type="AlphaFoldDB" id="A0A561R3J9"/>
<evidence type="ECO:0000313" key="4">
    <source>
        <dbReference type="EMBL" id="TWF57153.1"/>
    </source>
</evidence>
<evidence type="ECO:0000259" key="3">
    <source>
        <dbReference type="SMART" id="SM00822"/>
    </source>
</evidence>
<comment type="pathway">
    <text evidence="1">Bacterial outer membrane biogenesis; LPS O-antigen biosynthesis.</text>
</comment>
<name>A0A561R3J9_9HYPH</name>
<dbReference type="EMBL" id="VIWP01000002">
    <property type="protein sequence ID" value="TWF57153.1"/>
    <property type="molecule type" value="Genomic_DNA"/>
</dbReference>
<reference evidence="4 5" key="1">
    <citation type="submission" date="2019-06" db="EMBL/GenBank/DDBJ databases">
        <title>Sorghum-associated microbial communities from plants grown in Nebraska, USA.</title>
        <authorList>
            <person name="Schachtman D."/>
        </authorList>
    </citation>
    <scope>NUCLEOTIDE SEQUENCE [LARGE SCALE GENOMIC DNA]</scope>
    <source>
        <strain evidence="4 5">1225</strain>
    </source>
</reference>
<evidence type="ECO:0000256" key="1">
    <source>
        <dbReference type="ARBA" id="ARBA00005125"/>
    </source>
</evidence>
<dbReference type="OrthoDB" id="9801785at2"/>
<protein>
    <submittedName>
        <fullName evidence="4">dTDP-L-rhamnose 4-epimerase</fullName>
    </submittedName>
</protein>